<sequence>MVADFTATTAQATDSVLEELEKYMHAPTLDIGANSNFVLGKLCELPKTQKGSFQDVINTSGICVLRETLFFCWKHFSAGNILQAKRNRMLLENLSKFVYLDKKFAVCEL</sequence>
<gene>
    <name evidence="1" type="ORF">PR048_021817</name>
</gene>
<comment type="caution">
    <text evidence="1">The sequence shown here is derived from an EMBL/GenBank/DDBJ whole genome shotgun (WGS) entry which is preliminary data.</text>
</comment>
<evidence type="ECO:0000313" key="2">
    <source>
        <dbReference type="Proteomes" id="UP001159363"/>
    </source>
</evidence>
<name>A0ABQ9GZ95_9NEOP</name>
<dbReference type="EMBL" id="JARBHB010000008">
    <property type="protein sequence ID" value="KAJ8877363.1"/>
    <property type="molecule type" value="Genomic_DNA"/>
</dbReference>
<dbReference type="Proteomes" id="UP001159363">
    <property type="component" value="Chromosome 7"/>
</dbReference>
<reference evidence="1 2" key="1">
    <citation type="submission" date="2023-02" db="EMBL/GenBank/DDBJ databases">
        <title>LHISI_Scaffold_Assembly.</title>
        <authorList>
            <person name="Stuart O.P."/>
            <person name="Cleave R."/>
            <person name="Magrath M.J.L."/>
            <person name="Mikheyev A.S."/>
        </authorList>
    </citation>
    <scope>NUCLEOTIDE SEQUENCE [LARGE SCALE GENOMIC DNA]</scope>
    <source>
        <strain evidence="1">Daus_M_001</strain>
        <tissue evidence="1">Leg muscle</tissue>
    </source>
</reference>
<protein>
    <submittedName>
        <fullName evidence="1">Uncharacterized protein</fullName>
    </submittedName>
</protein>
<proteinExistence type="predicted"/>
<keyword evidence="2" id="KW-1185">Reference proteome</keyword>
<evidence type="ECO:0000313" key="1">
    <source>
        <dbReference type="EMBL" id="KAJ8877363.1"/>
    </source>
</evidence>
<accession>A0ABQ9GZ95</accession>
<organism evidence="1 2">
    <name type="scientific">Dryococelus australis</name>
    <dbReference type="NCBI Taxonomy" id="614101"/>
    <lineage>
        <taxon>Eukaryota</taxon>
        <taxon>Metazoa</taxon>
        <taxon>Ecdysozoa</taxon>
        <taxon>Arthropoda</taxon>
        <taxon>Hexapoda</taxon>
        <taxon>Insecta</taxon>
        <taxon>Pterygota</taxon>
        <taxon>Neoptera</taxon>
        <taxon>Polyneoptera</taxon>
        <taxon>Phasmatodea</taxon>
        <taxon>Verophasmatodea</taxon>
        <taxon>Anareolatae</taxon>
        <taxon>Phasmatidae</taxon>
        <taxon>Eurycanthinae</taxon>
        <taxon>Dryococelus</taxon>
    </lineage>
</organism>